<accession>A0AAE0NV89</accession>
<gene>
    <name evidence="3" type="ORF">B0T20DRAFT_108536</name>
</gene>
<evidence type="ECO:0000256" key="1">
    <source>
        <dbReference type="SAM" id="Phobius"/>
    </source>
</evidence>
<dbReference type="EMBL" id="JAUTDP010000018">
    <property type="protein sequence ID" value="KAK3388065.1"/>
    <property type="molecule type" value="Genomic_DNA"/>
</dbReference>
<dbReference type="InterPro" id="IPR049326">
    <property type="entry name" value="Rhodopsin_dom_fungi"/>
</dbReference>
<feature type="transmembrane region" description="Helical" evidence="1">
    <location>
        <begin position="30"/>
        <end position="51"/>
    </location>
</feature>
<feature type="domain" description="Rhodopsin" evidence="2">
    <location>
        <begin position="48"/>
        <end position="100"/>
    </location>
</feature>
<keyword evidence="1" id="KW-1133">Transmembrane helix</keyword>
<name>A0AAE0NV89_SORBR</name>
<evidence type="ECO:0000313" key="3">
    <source>
        <dbReference type="EMBL" id="KAK3388065.1"/>
    </source>
</evidence>
<keyword evidence="1" id="KW-0472">Membrane</keyword>
<evidence type="ECO:0000313" key="4">
    <source>
        <dbReference type="Proteomes" id="UP001281003"/>
    </source>
</evidence>
<protein>
    <recommendedName>
        <fullName evidence="2">Rhodopsin domain-containing protein</fullName>
    </recommendedName>
</protein>
<feature type="transmembrane region" description="Helical" evidence="1">
    <location>
        <begin position="63"/>
        <end position="82"/>
    </location>
</feature>
<keyword evidence="4" id="KW-1185">Reference proteome</keyword>
<evidence type="ECO:0000259" key="2">
    <source>
        <dbReference type="Pfam" id="PF20684"/>
    </source>
</evidence>
<proteinExistence type="predicted"/>
<reference evidence="3" key="2">
    <citation type="submission" date="2023-07" db="EMBL/GenBank/DDBJ databases">
        <authorList>
            <consortium name="Lawrence Berkeley National Laboratory"/>
            <person name="Haridas S."/>
            <person name="Hensen N."/>
            <person name="Bonometti L."/>
            <person name="Westerberg I."/>
            <person name="Brannstrom I.O."/>
            <person name="Guillou S."/>
            <person name="Cros-Aarteil S."/>
            <person name="Calhoun S."/>
            <person name="Kuo A."/>
            <person name="Mondo S."/>
            <person name="Pangilinan J."/>
            <person name="Riley R."/>
            <person name="LaButti K."/>
            <person name="Andreopoulos B."/>
            <person name="Lipzen A."/>
            <person name="Chen C."/>
            <person name="Yanf M."/>
            <person name="Daum C."/>
            <person name="Ng V."/>
            <person name="Clum A."/>
            <person name="Steindorff A."/>
            <person name="Ohm R."/>
            <person name="Martin F."/>
            <person name="Silar P."/>
            <person name="Natvig D."/>
            <person name="Lalanne C."/>
            <person name="Gautier V."/>
            <person name="Ament-velasquez S.L."/>
            <person name="Kruys A."/>
            <person name="Hutchinson M.I."/>
            <person name="Powell A.J."/>
            <person name="Barry K."/>
            <person name="Miller A.N."/>
            <person name="Grigoriev I.V."/>
            <person name="Debuchy R."/>
            <person name="Gladieux P."/>
            <person name="Thoren M.H."/>
            <person name="Johannesson H."/>
        </authorList>
    </citation>
    <scope>NUCLEOTIDE SEQUENCE</scope>
    <source>
        <strain evidence="3">FGSC 1904</strain>
    </source>
</reference>
<reference evidence="3" key="1">
    <citation type="journal article" date="2023" name="Mol. Phylogenet. Evol.">
        <title>Genome-scale phylogeny and comparative genomics of the fungal order Sordariales.</title>
        <authorList>
            <person name="Hensen N."/>
            <person name="Bonometti L."/>
            <person name="Westerberg I."/>
            <person name="Brannstrom I.O."/>
            <person name="Guillou S."/>
            <person name="Cros-Aarteil S."/>
            <person name="Calhoun S."/>
            <person name="Haridas S."/>
            <person name="Kuo A."/>
            <person name="Mondo S."/>
            <person name="Pangilinan J."/>
            <person name="Riley R."/>
            <person name="LaButti K."/>
            <person name="Andreopoulos B."/>
            <person name="Lipzen A."/>
            <person name="Chen C."/>
            <person name="Yan M."/>
            <person name="Daum C."/>
            <person name="Ng V."/>
            <person name="Clum A."/>
            <person name="Steindorff A."/>
            <person name="Ohm R.A."/>
            <person name="Martin F."/>
            <person name="Silar P."/>
            <person name="Natvig D.O."/>
            <person name="Lalanne C."/>
            <person name="Gautier V."/>
            <person name="Ament-Velasquez S.L."/>
            <person name="Kruys A."/>
            <person name="Hutchinson M.I."/>
            <person name="Powell A.J."/>
            <person name="Barry K."/>
            <person name="Miller A.N."/>
            <person name="Grigoriev I.V."/>
            <person name="Debuchy R."/>
            <person name="Gladieux P."/>
            <person name="Hiltunen Thoren M."/>
            <person name="Johannesson H."/>
        </authorList>
    </citation>
    <scope>NUCLEOTIDE SEQUENCE</scope>
    <source>
        <strain evidence="3">FGSC 1904</strain>
    </source>
</reference>
<keyword evidence="1" id="KW-0812">Transmembrane</keyword>
<comment type="caution">
    <text evidence="3">The sequence shown here is derived from an EMBL/GenBank/DDBJ whole genome shotgun (WGS) entry which is preliminary data.</text>
</comment>
<dbReference type="AlphaFoldDB" id="A0AAE0NV89"/>
<dbReference type="Proteomes" id="UP001281003">
    <property type="component" value="Unassembled WGS sequence"/>
</dbReference>
<dbReference type="Pfam" id="PF20684">
    <property type="entry name" value="Fung_rhodopsin"/>
    <property type="match status" value="1"/>
</dbReference>
<organism evidence="3 4">
    <name type="scientific">Sordaria brevicollis</name>
    <dbReference type="NCBI Taxonomy" id="83679"/>
    <lineage>
        <taxon>Eukaryota</taxon>
        <taxon>Fungi</taxon>
        <taxon>Dikarya</taxon>
        <taxon>Ascomycota</taxon>
        <taxon>Pezizomycotina</taxon>
        <taxon>Sordariomycetes</taxon>
        <taxon>Sordariomycetidae</taxon>
        <taxon>Sordariales</taxon>
        <taxon>Sordariaceae</taxon>
        <taxon>Sordaria</taxon>
    </lineage>
</organism>
<sequence>MDVAQYKLPRNESELFETKYGEGESIAPQLILGAWIIPVFPAIFIGARFYTTRCILRTKPKEDWFILVALIFSVLFSSSVTLQTQYGLGRHWGDVPRPKETYKYYLLRFQPLTSS</sequence>